<accession>A0ABN2FW96</accession>
<evidence type="ECO:0008006" key="4">
    <source>
        <dbReference type="Google" id="ProtNLM"/>
    </source>
</evidence>
<name>A0ABN2FW96_9MICO</name>
<feature type="transmembrane region" description="Helical" evidence="1">
    <location>
        <begin position="75"/>
        <end position="95"/>
    </location>
</feature>
<dbReference type="RefSeq" id="WP_344050466.1">
    <property type="nucleotide sequence ID" value="NZ_BAAAPK010000001.1"/>
</dbReference>
<comment type="caution">
    <text evidence="2">The sequence shown here is derived from an EMBL/GenBank/DDBJ whole genome shotgun (WGS) entry which is preliminary data.</text>
</comment>
<organism evidence="2 3">
    <name type="scientific">Microbacterium lacus</name>
    <dbReference type="NCBI Taxonomy" id="415217"/>
    <lineage>
        <taxon>Bacteria</taxon>
        <taxon>Bacillati</taxon>
        <taxon>Actinomycetota</taxon>
        <taxon>Actinomycetes</taxon>
        <taxon>Micrococcales</taxon>
        <taxon>Microbacteriaceae</taxon>
        <taxon>Microbacterium</taxon>
    </lineage>
</organism>
<evidence type="ECO:0000313" key="2">
    <source>
        <dbReference type="EMBL" id="GAA1660855.1"/>
    </source>
</evidence>
<keyword evidence="1" id="KW-0812">Transmembrane</keyword>
<feature type="transmembrane region" description="Helical" evidence="1">
    <location>
        <begin position="127"/>
        <end position="148"/>
    </location>
</feature>
<proteinExistence type="predicted"/>
<protein>
    <recommendedName>
        <fullName evidence="4">MARVEL domain-containing protein</fullName>
    </recommendedName>
</protein>
<evidence type="ECO:0000256" key="1">
    <source>
        <dbReference type="SAM" id="Phobius"/>
    </source>
</evidence>
<feature type="transmembrane region" description="Helical" evidence="1">
    <location>
        <begin position="38"/>
        <end position="63"/>
    </location>
</feature>
<keyword evidence="1" id="KW-0472">Membrane</keyword>
<evidence type="ECO:0000313" key="3">
    <source>
        <dbReference type="Proteomes" id="UP001500596"/>
    </source>
</evidence>
<sequence>MRIASTGRFVFIAQWVAAVLLPAFFFIGRGLVGAQLGWLSVLGVVYGLFVIAVLMIPPILTLFDRTVRRGKATRLGYDIASFVMWAAFIVAGLTVSDAGDGPPLDSALTVWTGGAISQDASTAICSVAGAVIGLAYLATFVLAVVGIVRWRRPFDA</sequence>
<keyword evidence="3" id="KW-1185">Reference proteome</keyword>
<dbReference type="EMBL" id="BAAAPK010000001">
    <property type="protein sequence ID" value="GAA1660855.1"/>
    <property type="molecule type" value="Genomic_DNA"/>
</dbReference>
<reference evidence="2 3" key="1">
    <citation type="journal article" date="2019" name="Int. J. Syst. Evol. Microbiol.">
        <title>The Global Catalogue of Microorganisms (GCM) 10K type strain sequencing project: providing services to taxonomists for standard genome sequencing and annotation.</title>
        <authorList>
            <consortium name="The Broad Institute Genomics Platform"/>
            <consortium name="The Broad Institute Genome Sequencing Center for Infectious Disease"/>
            <person name="Wu L."/>
            <person name="Ma J."/>
        </authorList>
    </citation>
    <scope>NUCLEOTIDE SEQUENCE [LARGE SCALE GENOMIC DNA]</scope>
    <source>
        <strain evidence="2 3">JCM 15575</strain>
    </source>
</reference>
<dbReference type="Proteomes" id="UP001500596">
    <property type="component" value="Unassembled WGS sequence"/>
</dbReference>
<feature type="transmembrane region" description="Helical" evidence="1">
    <location>
        <begin position="12"/>
        <end position="32"/>
    </location>
</feature>
<gene>
    <name evidence="2" type="ORF">GCM10009807_00740</name>
</gene>
<keyword evidence="1" id="KW-1133">Transmembrane helix</keyword>